<dbReference type="SUPFAM" id="SSF52374">
    <property type="entry name" value="Nucleotidylyl transferase"/>
    <property type="match status" value="1"/>
</dbReference>
<evidence type="ECO:0000256" key="9">
    <source>
        <dbReference type="HAMAP-Rule" id="MF_00123"/>
    </source>
</evidence>
<dbReference type="PANTHER" id="PTHR11956:SF5">
    <property type="entry name" value="ARGININE--TRNA LIGASE, CYTOPLASMIC"/>
    <property type="match status" value="1"/>
</dbReference>
<dbReference type="AlphaFoldDB" id="A0A346DZ75"/>
<dbReference type="SUPFAM" id="SSF55190">
    <property type="entry name" value="Arginyl-tRNA synthetase (ArgRS), N-terminal 'additional' domain"/>
    <property type="match status" value="1"/>
</dbReference>
<evidence type="ECO:0000256" key="10">
    <source>
        <dbReference type="RuleBase" id="RU363038"/>
    </source>
</evidence>
<accession>A0A346DZ75</accession>
<evidence type="ECO:0000313" key="13">
    <source>
        <dbReference type="EMBL" id="AXN02030.1"/>
    </source>
</evidence>
<dbReference type="FunFam" id="3.40.50.620:FF:000116">
    <property type="entry name" value="Arginine--tRNA ligase"/>
    <property type="match status" value="1"/>
</dbReference>
<dbReference type="SMART" id="SM00836">
    <property type="entry name" value="DALR_1"/>
    <property type="match status" value="1"/>
</dbReference>
<keyword evidence="4 9" id="KW-0547">Nucleotide-binding</keyword>
<evidence type="ECO:0000256" key="6">
    <source>
        <dbReference type="ARBA" id="ARBA00022917"/>
    </source>
</evidence>
<dbReference type="EMBL" id="CP028374">
    <property type="protein sequence ID" value="AXN02030.1"/>
    <property type="molecule type" value="Genomic_DNA"/>
</dbReference>
<dbReference type="InterPro" id="IPR005148">
    <property type="entry name" value="Arg-tRNA-synth_N"/>
</dbReference>
<dbReference type="PANTHER" id="PTHR11956">
    <property type="entry name" value="ARGINYL-TRNA SYNTHETASE"/>
    <property type="match status" value="1"/>
</dbReference>
<dbReference type="SUPFAM" id="SSF47323">
    <property type="entry name" value="Anticodon-binding domain of a subclass of class I aminoacyl-tRNA synthetases"/>
    <property type="match status" value="1"/>
</dbReference>
<dbReference type="HAMAP" id="MF_00123">
    <property type="entry name" value="Arg_tRNA_synth"/>
    <property type="match status" value="1"/>
</dbReference>
<dbReference type="Pfam" id="PF05746">
    <property type="entry name" value="DALR_1"/>
    <property type="match status" value="1"/>
</dbReference>
<evidence type="ECO:0000256" key="4">
    <source>
        <dbReference type="ARBA" id="ARBA00022741"/>
    </source>
</evidence>
<dbReference type="Gene3D" id="3.40.50.620">
    <property type="entry name" value="HUPs"/>
    <property type="match status" value="1"/>
</dbReference>
<dbReference type="Pfam" id="PF00750">
    <property type="entry name" value="tRNA-synt_1d"/>
    <property type="match status" value="1"/>
</dbReference>
<keyword evidence="7 9" id="KW-0030">Aminoacyl-tRNA synthetase</keyword>
<evidence type="ECO:0000313" key="14">
    <source>
        <dbReference type="Proteomes" id="UP000256856"/>
    </source>
</evidence>
<dbReference type="InterPro" id="IPR001412">
    <property type="entry name" value="aa-tRNA-synth_I_CS"/>
</dbReference>
<gene>
    <name evidence="9" type="primary">argS</name>
    <name evidence="13" type="ORF">C9I82_052</name>
</gene>
<feature type="domain" description="DALR anticodon binding" evidence="11">
    <location>
        <begin position="468"/>
        <end position="584"/>
    </location>
</feature>
<dbReference type="PROSITE" id="PS00178">
    <property type="entry name" value="AA_TRNA_LIGASE_I"/>
    <property type="match status" value="1"/>
</dbReference>
<dbReference type="GO" id="GO:0005524">
    <property type="term" value="F:ATP binding"/>
    <property type="evidence" value="ECO:0007669"/>
    <property type="project" value="UniProtKB-UniRule"/>
</dbReference>
<dbReference type="InterPro" id="IPR036695">
    <property type="entry name" value="Arg-tRNA-synth_N_sf"/>
</dbReference>
<proteinExistence type="inferred from homology"/>
<dbReference type="KEGG" id="ppet:C9I82_052"/>
<organism evidence="13 14">
    <name type="scientific">Candidatus Purcelliella pentastirinorum</name>
    <dbReference type="NCBI Taxonomy" id="472834"/>
    <lineage>
        <taxon>Bacteria</taxon>
        <taxon>Pseudomonadati</taxon>
        <taxon>Pseudomonadota</taxon>
        <taxon>Gammaproteobacteria</taxon>
        <taxon>Enterobacterales</taxon>
        <taxon>Enterobacteriaceae</taxon>
        <taxon>Candidatus Purcelliella</taxon>
    </lineage>
</organism>
<reference evidence="13 14" key="1">
    <citation type="submission" date="2018-03" db="EMBL/GenBank/DDBJ databases">
        <title>A parallel universe: an anciently diverged bacterial symbiosis in a Hawaiian planthopper (Hemiptera: Cixiidae) reveals rearranged nutritional responsibilities.</title>
        <authorList>
            <person name="Bennett G."/>
            <person name="Mao M."/>
        </authorList>
    </citation>
    <scope>NUCLEOTIDE SEQUENCE [LARGE SCALE GENOMIC DNA]</scope>
    <source>
        <strain evidence="13 14">OLIH</strain>
    </source>
</reference>
<keyword evidence="5 9" id="KW-0067">ATP-binding</keyword>
<keyword evidence="6 9" id="KW-0648">Protein biosynthesis</keyword>
<comment type="catalytic activity">
    <reaction evidence="8 9">
        <text>tRNA(Arg) + L-arginine + ATP = L-arginyl-tRNA(Arg) + AMP + diphosphate</text>
        <dbReference type="Rhea" id="RHEA:20301"/>
        <dbReference type="Rhea" id="RHEA-COMP:9658"/>
        <dbReference type="Rhea" id="RHEA-COMP:9673"/>
        <dbReference type="ChEBI" id="CHEBI:30616"/>
        <dbReference type="ChEBI" id="CHEBI:32682"/>
        <dbReference type="ChEBI" id="CHEBI:33019"/>
        <dbReference type="ChEBI" id="CHEBI:78442"/>
        <dbReference type="ChEBI" id="CHEBI:78513"/>
        <dbReference type="ChEBI" id="CHEBI:456215"/>
        <dbReference type="EC" id="6.1.1.19"/>
    </reaction>
</comment>
<evidence type="ECO:0000256" key="3">
    <source>
        <dbReference type="ARBA" id="ARBA00022598"/>
    </source>
</evidence>
<dbReference type="InterPro" id="IPR001278">
    <property type="entry name" value="Arg-tRNA-ligase"/>
</dbReference>
<dbReference type="GO" id="GO:0006420">
    <property type="term" value="P:arginyl-tRNA aminoacylation"/>
    <property type="evidence" value="ECO:0007669"/>
    <property type="project" value="UniProtKB-UniRule"/>
</dbReference>
<dbReference type="NCBIfam" id="TIGR00456">
    <property type="entry name" value="argS"/>
    <property type="match status" value="1"/>
</dbReference>
<dbReference type="Pfam" id="PF03485">
    <property type="entry name" value="Arg_tRNA_synt_N"/>
    <property type="match status" value="1"/>
</dbReference>
<evidence type="ECO:0000256" key="2">
    <source>
        <dbReference type="ARBA" id="ARBA00022490"/>
    </source>
</evidence>
<dbReference type="SMART" id="SM01016">
    <property type="entry name" value="Arg_tRNA_synt_N"/>
    <property type="match status" value="1"/>
</dbReference>
<comment type="subunit">
    <text evidence="9">Monomer.</text>
</comment>
<keyword evidence="3 9" id="KW-0436">Ligase</keyword>
<dbReference type="InterPro" id="IPR009080">
    <property type="entry name" value="tRNAsynth_Ia_anticodon-bd"/>
</dbReference>
<evidence type="ECO:0000256" key="5">
    <source>
        <dbReference type="ARBA" id="ARBA00022840"/>
    </source>
</evidence>
<dbReference type="GO" id="GO:0004814">
    <property type="term" value="F:arginine-tRNA ligase activity"/>
    <property type="evidence" value="ECO:0007669"/>
    <property type="project" value="UniProtKB-UniRule"/>
</dbReference>
<dbReference type="GO" id="GO:0005737">
    <property type="term" value="C:cytoplasm"/>
    <property type="evidence" value="ECO:0007669"/>
    <property type="project" value="UniProtKB-SubCell"/>
</dbReference>
<dbReference type="Gene3D" id="3.30.1360.70">
    <property type="entry name" value="Arginyl tRNA synthetase N-terminal domain"/>
    <property type="match status" value="1"/>
</dbReference>
<dbReference type="PRINTS" id="PR01038">
    <property type="entry name" value="TRNASYNTHARG"/>
</dbReference>
<evidence type="ECO:0000256" key="8">
    <source>
        <dbReference type="ARBA" id="ARBA00049339"/>
    </source>
</evidence>
<dbReference type="EC" id="6.1.1.19" evidence="9"/>
<comment type="subcellular location">
    <subcellularLocation>
        <location evidence="9">Cytoplasm</location>
    </subcellularLocation>
</comment>
<evidence type="ECO:0000256" key="7">
    <source>
        <dbReference type="ARBA" id="ARBA00023146"/>
    </source>
</evidence>
<name>A0A346DZ75_9ENTR</name>
<dbReference type="Proteomes" id="UP000256856">
    <property type="component" value="Chromosome"/>
</dbReference>
<keyword evidence="2 9" id="KW-0963">Cytoplasm</keyword>
<evidence type="ECO:0000259" key="12">
    <source>
        <dbReference type="SMART" id="SM01016"/>
    </source>
</evidence>
<dbReference type="InterPro" id="IPR035684">
    <property type="entry name" value="ArgRS_core"/>
</dbReference>
<feature type="domain" description="Arginyl tRNA synthetase N-terminal" evidence="12">
    <location>
        <begin position="10"/>
        <end position="96"/>
    </location>
</feature>
<dbReference type="InterPro" id="IPR014729">
    <property type="entry name" value="Rossmann-like_a/b/a_fold"/>
</dbReference>
<dbReference type="InterPro" id="IPR008909">
    <property type="entry name" value="DALR_anticod-bd"/>
</dbReference>
<protein>
    <recommendedName>
        <fullName evidence="9">Arginine--tRNA ligase</fullName>
        <ecNumber evidence="9">6.1.1.19</ecNumber>
    </recommendedName>
    <alternativeName>
        <fullName evidence="9">Arginyl-tRNA synthetase</fullName>
        <shortName evidence="9">ArgRS</shortName>
    </alternativeName>
</protein>
<evidence type="ECO:0000259" key="11">
    <source>
        <dbReference type="SMART" id="SM00836"/>
    </source>
</evidence>
<sequence length="584" mass="68578">MLSILVYINMNLKNYLYKKIIKATILSGIYDTSYISLRHSNKEVFGEYQINGIIKIANKLNKTPTFIAKNIIHNLNIKNILYKIKIVKPGFINLFIHRLWLANQAELMFNSINFNIKKQTGTVIIDYSSPNIAKEMHVGHLRSTILGDTAVRISKFLGYKVIKVNHIGDWGTQFGMLITYLETNNILFNKKITLENLEKYYCLAKKEYKKNKEFEKKTKICVVKLQKKNVKYYSIWKKITKITINYNQNIYHLLNITLKKKNIVGESFYNDKLSLVVNDLIKKNIATKNNGSIIVFSQKFKDKNNKNLGVVIKKKDGRYLYTTIDIACLKYRCNELKAKNIIYYVDSRQKQHFDQVYEISLRAGYIPKNVKIKYHFFGMILNENNHPFKTRNGDNIKLLYLIHKVIKRTKKLVIKKNNKKSLKKINHITNIIAIGAIKYYDLSKDRKINYVFNLDKMLSFEGNTALYIQYNYARIKSIINKSKKYKFNQKNSLIITNGLEAKIIFKTLQFEEIVVRSTKQGKYHILCEYLYNITNLFSKYYQKYPIIKIIKNEIGQNRLKISILVSRIIKQSLNILGIKTVDKI</sequence>
<feature type="short sequence motif" description="'HIGH' region" evidence="9">
    <location>
        <begin position="130"/>
        <end position="140"/>
    </location>
</feature>
<evidence type="ECO:0000256" key="1">
    <source>
        <dbReference type="ARBA" id="ARBA00005594"/>
    </source>
</evidence>
<keyword evidence="14" id="KW-1185">Reference proteome</keyword>
<comment type="similarity">
    <text evidence="1 9 10">Belongs to the class-I aminoacyl-tRNA synthetase family.</text>
</comment>
<dbReference type="Gene3D" id="1.10.730.10">
    <property type="entry name" value="Isoleucyl-tRNA Synthetase, Domain 1"/>
    <property type="match status" value="1"/>
</dbReference>